<gene>
    <name evidence="2" type="ORF">Fcan01_24019</name>
</gene>
<dbReference type="OrthoDB" id="2386367at2759"/>
<dbReference type="AlphaFoldDB" id="A0A226D8G8"/>
<reference evidence="2 3" key="1">
    <citation type="submission" date="2015-12" db="EMBL/GenBank/DDBJ databases">
        <title>The genome of Folsomia candida.</title>
        <authorList>
            <person name="Faddeeva A."/>
            <person name="Derks M.F."/>
            <person name="Anvar Y."/>
            <person name="Smit S."/>
            <person name="Van Straalen N."/>
            <person name="Roelofs D."/>
        </authorList>
    </citation>
    <scope>NUCLEOTIDE SEQUENCE [LARGE SCALE GENOMIC DNA]</scope>
    <source>
        <strain evidence="2 3">VU population</strain>
        <tissue evidence="2">Whole body</tissue>
    </source>
</reference>
<organism evidence="2 3">
    <name type="scientific">Folsomia candida</name>
    <name type="common">Springtail</name>
    <dbReference type="NCBI Taxonomy" id="158441"/>
    <lineage>
        <taxon>Eukaryota</taxon>
        <taxon>Metazoa</taxon>
        <taxon>Ecdysozoa</taxon>
        <taxon>Arthropoda</taxon>
        <taxon>Hexapoda</taxon>
        <taxon>Collembola</taxon>
        <taxon>Entomobryomorpha</taxon>
        <taxon>Isotomoidea</taxon>
        <taxon>Isotomidae</taxon>
        <taxon>Proisotominae</taxon>
        <taxon>Folsomia</taxon>
    </lineage>
</organism>
<feature type="region of interest" description="Disordered" evidence="1">
    <location>
        <begin position="179"/>
        <end position="256"/>
    </location>
</feature>
<evidence type="ECO:0000256" key="1">
    <source>
        <dbReference type="SAM" id="MobiDB-lite"/>
    </source>
</evidence>
<dbReference type="Proteomes" id="UP000198287">
    <property type="component" value="Unassembled WGS sequence"/>
</dbReference>
<protein>
    <submittedName>
        <fullName evidence="2">Uncharacterized protein</fullName>
    </submittedName>
</protein>
<proteinExistence type="predicted"/>
<comment type="caution">
    <text evidence="2">The sequence shown here is derived from an EMBL/GenBank/DDBJ whole genome shotgun (WGS) entry which is preliminary data.</text>
</comment>
<keyword evidence="3" id="KW-1185">Reference proteome</keyword>
<feature type="compositionally biased region" description="Basic and acidic residues" evidence="1">
    <location>
        <begin position="181"/>
        <end position="196"/>
    </location>
</feature>
<name>A0A226D8G8_FOLCA</name>
<accession>A0A226D8G8</accession>
<evidence type="ECO:0000313" key="2">
    <source>
        <dbReference type="EMBL" id="OXA41154.1"/>
    </source>
</evidence>
<sequence>MDAYIQHFIQEEWNKLASPEGGNPEVYEGLQQMQSDYRDQMKILEDAIQQKCSGPELTPSDLDQLIKNLYKMKHNGKMLMQMMETSQTSADSSYTEKVVHRNANFTTVSKPQRMMNNVLNGIIQWINPEQSVKSDETSDLQPSTQKSSVPSMSFFQEIYQQFKPPRKDTPAPGILVAGSIKKGEKNDEPANQKLMDRSAYQPSKTGSFRNRAPPTRERLVAPRAKSRRAPPPPTQMGTDNHEKDSHLKSPISEGVSSLEEICTERQIKVVF</sequence>
<dbReference type="EMBL" id="LNIX01000030">
    <property type="protein sequence ID" value="OXA41154.1"/>
    <property type="molecule type" value="Genomic_DNA"/>
</dbReference>
<evidence type="ECO:0000313" key="3">
    <source>
        <dbReference type="Proteomes" id="UP000198287"/>
    </source>
</evidence>